<proteinExistence type="inferred from homology"/>
<accession>A0ABR1KBJ8</accession>
<evidence type="ECO:0000256" key="1">
    <source>
        <dbReference type="ARBA" id="ARBA00008383"/>
    </source>
</evidence>
<dbReference type="InterPro" id="IPR052985">
    <property type="entry name" value="CoA-trans_III_biosynth/detox"/>
</dbReference>
<dbReference type="Pfam" id="PF02515">
    <property type="entry name" value="CoA_transf_3"/>
    <property type="match status" value="1"/>
</dbReference>
<dbReference type="Proteomes" id="UP001363622">
    <property type="component" value="Unassembled WGS sequence"/>
</dbReference>
<keyword evidence="3" id="KW-1185">Reference proteome</keyword>
<comment type="similarity">
    <text evidence="1">Belongs to the CoA-transferase III family.</text>
</comment>
<name>A0ABR1KBJ8_9PEZI</name>
<comment type="caution">
    <text evidence="2">The sequence shown here is derived from an EMBL/GenBank/DDBJ whole genome shotgun (WGS) entry which is preliminary data.</text>
</comment>
<sequence length="577" mass="63795">MSDYPTVPNVYGPGSHTDTGFVPVPQDTERIFRIIAKETPGFTQDEKLLSKVKFVGNEFPVIPGPIKAVPIAAALHAMSGVVADEILAIRGAAREDRTITVNTTHAGFWFASIGMAFVDGEDVVALTRAKKLKPLLPNYEQGWVDTPLKYRGTAIYPTKNPETWYSVHGSLNAKPLLKSLGINPDEPINTSEEAYEHIKKFTTQKSPEELEFNNLYNGFCGSICFTPEAWNKSEMGQALAKHPFVNVKQQSHSVPTPRIGFPPLNPNDKRPLAGVKVVEMTRIIAGPQVGAVLSSYGADVIRINAPHLVDINIMQLTLNAGKRTIAIDLRNAQDRAYVQSLVREADVFVQGFRQSKLEKYGLGLNELLRMAGERQKGIIYVSENCYGPDGIYAERGGWQQIADTAAGSSYVTGRSLNLPDNECVLPSLPVSDMTTGILGALGAMIGLRDRALHGGSYYSHAALTAVNTYALRPEIGLYPRNIVDECQKRFQWAEMRGAHHVLDLLVTVWDGWKRVFGDVLREDSGWFQTFQNSAFDGKRLSFLKPVVSFANGDEANPEWRTPSVPYCQEPKEQVQFK</sequence>
<evidence type="ECO:0000313" key="3">
    <source>
        <dbReference type="Proteomes" id="UP001363622"/>
    </source>
</evidence>
<dbReference type="PANTHER" id="PTHR48229:SF1">
    <property type="entry name" value="ALPHA METHYLACYL-COA RACEMASE-RELATED"/>
    <property type="match status" value="1"/>
</dbReference>
<dbReference type="InterPro" id="IPR003673">
    <property type="entry name" value="CoA-Trfase_fam_III"/>
</dbReference>
<reference evidence="2 3" key="1">
    <citation type="submission" date="2024-04" db="EMBL/GenBank/DDBJ databases">
        <title>Phyllosticta paracitricarpa is synonymous to the EU quarantine fungus P. citricarpa based on phylogenomic analyses.</title>
        <authorList>
            <consortium name="Lawrence Berkeley National Laboratory"/>
            <person name="Van Ingen-Buijs V.A."/>
            <person name="Van Westerhoven A.C."/>
            <person name="Haridas S."/>
            <person name="Skiadas P."/>
            <person name="Martin F."/>
            <person name="Groenewald J.Z."/>
            <person name="Crous P.W."/>
            <person name="Seidl M.F."/>
        </authorList>
    </citation>
    <scope>NUCLEOTIDE SEQUENCE [LARGE SCALE GENOMIC DNA]</scope>
    <source>
        <strain evidence="2 3">CBS 123371</strain>
    </source>
</reference>
<dbReference type="EMBL" id="JBBPHU010000012">
    <property type="protein sequence ID" value="KAK7511315.1"/>
    <property type="molecule type" value="Genomic_DNA"/>
</dbReference>
<protein>
    <submittedName>
        <fullName evidence="2">CoA-transferase family III domain-containing protein</fullName>
    </submittedName>
</protein>
<dbReference type="Gene3D" id="3.40.50.10540">
    <property type="entry name" value="Crotonobetainyl-coa:carnitine coa-transferase, domain 1"/>
    <property type="match status" value="1"/>
</dbReference>
<organism evidence="2 3">
    <name type="scientific">Phyllosticta citriasiana</name>
    <dbReference type="NCBI Taxonomy" id="595635"/>
    <lineage>
        <taxon>Eukaryota</taxon>
        <taxon>Fungi</taxon>
        <taxon>Dikarya</taxon>
        <taxon>Ascomycota</taxon>
        <taxon>Pezizomycotina</taxon>
        <taxon>Dothideomycetes</taxon>
        <taxon>Dothideomycetes incertae sedis</taxon>
        <taxon>Botryosphaeriales</taxon>
        <taxon>Phyllostictaceae</taxon>
        <taxon>Phyllosticta</taxon>
    </lineage>
</organism>
<gene>
    <name evidence="2" type="ORF">IWZ03DRAFT_58081</name>
</gene>
<dbReference type="SUPFAM" id="SSF89796">
    <property type="entry name" value="CoA-transferase family III (CaiB/BaiF)"/>
    <property type="match status" value="2"/>
</dbReference>
<evidence type="ECO:0000313" key="2">
    <source>
        <dbReference type="EMBL" id="KAK7511315.1"/>
    </source>
</evidence>
<dbReference type="PANTHER" id="PTHR48229">
    <property type="entry name" value="CAIB/BAIF FAMILY ENZYME (AFU_ORTHOLOGUE AFUA_1G05360)-RELATED"/>
    <property type="match status" value="1"/>
</dbReference>
<dbReference type="InterPro" id="IPR023606">
    <property type="entry name" value="CoA-Trfase_III_dom_1_sf"/>
</dbReference>